<evidence type="ECO:0000313" key="2">
    <source>
        <dbReference type="Proteomes" id="UP000823773"/>
    </source>
</evidence>
<protein>
    <submittedName>
        <fullName evidence="1">Uncharacterized protein</fullName>
    </submittedName>
</protein>
<organism evidence="1 2">
    <name type="scientific">Ensifer adhaerens</name>
    <name type="common">Sinorhizobium morelense</name>
    <dbReference type="NCBI Taxonomy" id="106592"/>
    <lineage>
        <taxon>Bacteria</taxon>
        <taxon>Pseudomonadati</taxon>
        <taxon>Pseudomonadota</taxon>
        <taxon>Alphaproteobacteria</taxon>
        <taxon>Hyphomicrobiales</taxon>
        <taxon>Rhizobiaceae</taxon>
        <taxon>Sinorhizobium/Ensifer group</taxon>
        <taxon>Ensifer</taxon>
    </lineage>
</organism>
<keyword evidence="2" id="KW-1185">Reference proteome</keyword>
<dbReference type="EMBL" id="JAGGJR010000020">
    <property type="protein sequence ID" value="MBP1876658.1"/>
    <property type="molecule type" value="Genomic_DNA"/>
</dbReference>
<reference evidence="1" key="1">
    <citation type="submission" date="2021-03" db="EMBL/GenBank/DDBJ databases">
        <title>Genomic Encyclopedia of Type Strains, Phase IV (KMG-IV): sequencing the most valuable type-strain genomes for metagenomic binning, comparative biology and taxonomic classification.</title>
        <authorList>
            <person name="Goeker M."/>
        </authorList>
    </citation>
    <scope>NUCLEOTIDE SEQUENCE</scope>
    <source>
        <strain evidence="1">DSM 18131</strain>
    </source>
</reference>
<dbReference type="Proteomes" id="UP000823773">
    <property type="component" value="Unassembled WGS sequence"/>
</dbReference>
<sequence length="77" mass="8624">MSKILVRSSGTHHTSGRDSIWDNFTTEEAVTAAIDLYGSQAATATAYCALDAWTEERADDYKFWFGVFITLKDRQAN</sequence>
<evidence type="ECO:0000313" key="1">
    <source>
        <dbReference type="EMBL" id="MBP1876658.1"/>
    </source>
</evidence>
<name>A0ACC5T683_ENSAD</name>
<comment type="caution">
    <text evidence="1">The sequence shown here is derived from an EMBL/GenBank/DDBJ whole genome shotgun (WGS) entry which is preliminary data.</text>
</comment>
<accession>A0ACC5T683</accession>
<proteinExistence type="predicted"/>
<gene>
    <name evidence="1" type="ORF">J2Z19_006410</name>
</gene>